<evidence type="ECO:0008006" key="4">
    <source>
        <dbReference type="Google" id="ProtNLM"/>
    </source>
</evidence>
<gene>
    <name evidence="2" type="ORF">HMPREF1449_01083</name>
</gene>
<evidence type="ECO:0000313" key="2">
    <source>
        <dbReference type="EMBL" id="EMH66225.1"/>
    </source>
</evidence>
<feature type="region of interest" description="Disordered" evidence="1">
    <location>
        <begin position="44"/>
        <end position="117"/>
    </location>
</feature>
<reference evidence="2 3" key="1">
    <citation type="submission" date="2012-12" db="EMBL/GenBank/DDBJ databases">
        <authorList>
            <person name="Weinstock G."/>
            <person name="Sodergren E."/>
            <person name="Lobos E.A."/>
            <person name="Fulton L."/>
            <person name="Fulton R."/>
            <person name="Courtney L."/>
            <person name="Fronick C."/>
            <person name="O'Laughlin M."/>
            <person name="Godfrey J."/>
            <person name="Wilson R.M."/>
            <person name="Miner T."/>
            <person name="Farmer C."/>
            <person name="Delehaunty K."/>
            <person name="Cordes M."/>
            <person name="Minx P."/>
            <person name="Tomlinson C."/>
            <person name="Chen J."/>
            <person name="Wollam A."/>
            <person name="Pepin K.H."/>
            <person name="Bhonagiri V."/>
            <person name="Zhang X."/>
            <person name="Suruliraj S."/>
            <person name="Antonio M."/>
            <person name="Secka O."/>
            <person name="Thomas J."/>
            <person name="Warren W."/>
            <person name="Mitreva M."/>
            <person name="Mardis E.R."/>
            <person name="Wilson R.K."/>
        </authorList>
    </citation>
    <scope>NUCLEOTIDE SEQUENCE [LARGE SCALE GENOMIC DNA]</scope>
    <source>
        <strain evidence="2 3">HP260AFii</strain>
    </source>
</reference>
<evidence type="ECO:0000313" key="3">
    <source>
        <dbReference type="Proteomes" id="UP000011945"/>
    </source>
</evidence>
<accession>A0ABC9S8X7</accession>
<dbReference type="AlphaFoldDB" id="A0ABC9S8X7"/>
<comment type="caution">
    <text evidence="2">The sequence shown here is derived from an EMBL/GenBank/DDBJ whole genome shotgun (WGS) entry which is preliminary data.</text>
</comment>
<dbReference type="Proteomes" id="UP000011945">
    <property type="component" value="Unassembled WGS sequence"/>
</dbReference>
<organism evidence="2 3">
    <name type="scientific">Helicobacter pylori HP260AFii</name>
    <dbReference type="NCBI Taxonomy" id="1159077"/>
    <lineage>
        <taxon>Bacteria</taxon>
        <taxon>Pseudomonadati</taxon>
        <taxon>Campylobacterota</taxon>
        <taxon>Epsilonproteobacteria</taxon>
        <taxon>Campylobacterales</taxon>
        <taxon>Helicobacteraceae</taxon>
        <taxon>Helicobacter</taxon>
    </lineage>
</organism>
<protein>
    <recommendedName>
        <fullName evidence="4">M protein repeat protein</fullName>
    </recommendedName>
</protein>
<feature type="compositionally biased region" description="Basic and acidic residues" evidence="1">
    <location>
        <begin position="55"/>
        <end position="117"/>
    </location>
</feature>
<sequence length="117" mass="13712">MLPPPPNNEELLKSITDLKDRIKKLDDKLEDLEPFIKISRFIGHWFGNPSNDTQENPKDAQKSTNFQEKHTKPTETTELVEENKALTTEKERLERENKNLTADKENLTKESRQRKPN</sequence>
<proteinExistence type="predicted"/>
<dbReference type="EMBL" id="APEZ01000048">
    <property type="protein sequence ID" value="EMH66225.1"/>
    <property type="molecule type" value="Genomic_DNA"/>
</dbReference>
<name>A0ABC9S8X7_HELPX</name>
<evidence type="ECO:0000256" key="1">
    <source>
        <dbReference type="SAM" id="MobiDB-lite"/>
    </source>
</evidence>